<dbReference type="GO" id="GO:0004519">
    <property type="term" value="F:endonuclease activity"/>
    <property type="evidence" value="ECO:0007669"/>
    <property type="project" value="UniProtKB-KW"/>
</dbReference>
<dbReference type="Pfam" id="PF05685">
    <property type="entry name" value="Uma2"/>
    <property type="match status" value="1"/>
</dbReference>
<sequence>MNPHLRPLDLPRETQAAEGLPRRCWSVAEIEEMVRAGILDEDERFELIGGEVVPMSPKGARHEWVKIAVNRHLQRIAPDHVEIAPETTLRLDARSFVEPDFCVFPRGLALTALDGPAVLLAIEIADSSLSYDKGRKIGVYAAFGVREVWVVDAVRATTWIHRRLGATGYAEIGEHPASARLTPMLAPELAFSLADIGVEPARDAGR</sequence>
<evidence type="ECO:0000313" key="2">
    <source>
        <dbReference type="EMBL" id="ATQ70264.1"/>
    </source>
</evidence>
<proteinExistence type="predicted"/>
<gene>
    <name evidence="2" type="ORF">CQW49_06680</name>
</gene>
<reference evidence="3" key="1">
    <citation type="submission" date="2017-10" db="EMBL/GenBank/DDBJ databases">
        <title>Completed PacBio SMRT sequence of Methylosinus trichosporium OB3b reveals presence of a third large plasmid.</title>
        <authorList>
            <person name="Charles T.C."/>
            <person name="Lynch M.D.J."/>
            <person name="Heil J.R."/>
            <person name="Cheng J."/>
        </authorList>
    </citation>
    <scope>NUCLEOTIDE SEQUENCE [LARGE SCALE GENOMIC DNA]</scope>
    <source>
        <strain evidence="3">OB3b</strain>
    </source>
</reference>
<dbReference type="Proteomes" id="UP000230709">
    <property type="component" value="Chromosome"/>
</dbReference>
<keyword evidence="2" id="KW-0255">Endonuclease</keyword>
<dbReference type="EMBL" id="CP023737">
    <property type="protein sequence ID" value="ATQ70264.1"/>
    <property type="molecule type" value="Genomic_DNA"/>
</dbReference>
<evidence type="ECO:0000259" key="1">
    <source>
        <dbReference type="Pfam" id="PF05685"/>
    </source>
</evidence>
<dbReference type="PANTHER" id="PTHR35400:SF1">
    <property type="entry name" value="SLR1083 PROTEIN"/>
    <property type="match status" value="1"/>
</dbReference>
<dbReference type="SUPFAM" id="SSF52980">
    <property type="entry name" value="Restriction endonuclease-like"/>
    <property type="match status" value="1"/>
</dbReference>
<feature type="domain" description="Putative restriction endonuclease" evidence="1">
    <location>
        <begin position="39"/>
        <end position="192"/>
    </location>
</feature>
<dbReference type="InterPro" id="IPR011335">
    <property type="entry name" value="Restrct_endonuc-II-like"/>
</dbReference>
<dbReference type="PANTHER" id="PTHR35400">
    <property type="entry name" value="SLR1083 PROTEIN"/>
    <property type="match status" value="1"/>
</dbReference>
<keyword evidence="2" id="KW-0378">Hydrolase</keyword>
<name>A0A2D2D5M3_METT3</name>
<accession>A0A2D2D5M3</accession>
<keyword evidence="2" id="KW-0540">Nuclease</keyword>
<dbReference type="STRING" id="595536.GCA_000178815_03821"/>
<protein>
    <submittedName>
        <fullName evidence="2">Uma2 family endonuclease</fullName>
    </submittedName>
</protein>
<organism evidence="2 3">
    <name type="scientific">Methylosinus trichosporium (strain ATCC 35070 / NCIMB 11131 / UNIQEM 75 / OB3b)</name>
    <dbReference type="NCBI Taxonomy" id="595536"/>
    <lineage>
        <taxon>Bacteria</taxon>
        <taxon>Pseudomonadati</taxon>
        <taxon>Pseudomonadota</taxon>
        <taxon>Alphaproteobacteria</taxon>
        <taxon>Hyphomicrobiales</taxon>
        <taxon>Methylocystaceae</taxon>
        <taxon>Methylosinus</taxon>
    </lineage>
</organism>
<dbReference type="InterPro" id="IPR012296">
    <property type="entry name" value="Nuclease_put_TT1808"/>
</dbReference>
<dbReference type="InterPro" id="IPR008538">
    <property type="entry name" value="Uma2"/>
</dbReference>
<dbReference type="KEGG" id="mtw:CQW49_06680"/>
<dbReference type="CDD" id="cd06260">
    <property type="entry name" value="DUF820-like"/>
    <property type="match status" value="1"/>
</dbReference>
<dbReference type="AlphaFoldDB" id="A0A2D2D5M3"/>
<dbReference type="Gene3D" id="3.90.1570.10">
    <property type="entry name" value="tt1808, chain A"/>
    <property type="match status" value="1"/>
</dbReference>
<keyword evidence="3" id="KW-1185">Reference proteome</keyword>
<evidence type="ECO:0000313" key="3">
    <source>
        <dbReference type="Proteomes" id="UP000230709"/>
    </source>
</evidence>